<reference evidence="1" key="1">
    <citation type="submission" date="2021-06" db="EMBL/GenBank/DDBJ databases">
        <authorList>
            <person name="Kallberg Y."/>
            <person name="Tangrot J."/>
            <person name="Rosling A."/>
        </authorList>
    </citation>
    <scope>NUCLEOTIDE SEQUENCE</scope>
    <source>
        <strain evidence="1">MA453B</strain>
    </source>
</reference>
<evidence type="ECO:0000313" key="1">
    <source>
        <dbReference type="EMBL" id="CAG8821948.1"/>
    </source>
</evidence>
<feature type="non-terminal residue" evidence="1">
    <location>
        <position position="1"/>
    </location>
</feature>
<comment type="caution">
    <text evidence="1">The sequence shown here is derived from an EMBL/GenBank/DDBJ whole genome shotgun (WGS) entry which is preliminary data.</text>
</comment>
<sequence length="48" mass="5114">RPTHGVYTQGGPTHGVHTQGLLTHVSPTHGVYTHNVLAQNVTDEISTP</sequence>
<gene>
    <name evidence="1" type="ORF">DERYTH_LOCUS27221</name>
</gene>
<organism evidence="1 2">
    <name type="scientific">Dentiscutata erythropus</name>
    <dbReference type="NCBI Taxonomy" id="1348616"/>
    <lineage>
        <taxon>Eukaryota</taxon>
        <taxon>Fungi</taxon>
        <taxon>Fungi incertae sedis</taxon>
        <taxon>Mucoromycota</taxon>
        <taxon>Glomeromycotina</taxon>
        <taxon>Glomeromycetes</taxon>
        <taxon>Diversisporales</taxon>
        <taxon>Gigasporaceae</taxon>
        <taxon>Dentiscutata</taxon>
    </lineage>
</organism>
<proteinExistence type="predicted"/>
<evidence type="ECO:0000313" key="2">
    <source>
        <dbReference type="Proteomes" id="UP000789405"/>
    </source>
</evidence>
<dbReference type="AlphaFoldDB" id="A0A9N9KBP7"/>
<name>A0A9N9KBP7_9GLOM</name>
<dbReference type="Proteomes" id="UP000789405">
    <property type="component" value="Unassembled WGS sequence"/>
</dbReference>
<accession>A0A9N9KBP7</accession>
<feature type="non-terminal residue" evidence="1">
    <location>
        <position position="48"/>
    </location>
</feature>
<keyword evidence="2" id="KW-1185">Reference proteome</keyword>
<protein>
    <submittedName>
        <fullName evidence="1">4110_t:CDS:1</fullName>
    </submittedName>
</protein>
<dbReference type="EMBL" id="CAJVPY010061417">
    <property type="protein sequence ID" value="CAG8821948.1"/>
    <property type="molecule type" value="Genomic_DNA"/>
</dbReference>